<reference evidence="2" key="2">
    <citation type="submission" date="2021-04" db="EMBL/GenBank/DDBJ databases">
        <authorList>
            <person name="Gilroy R."/>
        </authorList>
    </citation>
    <scope>NUCLEOTIDE SEQUENCE</scope>
    <source>
        <strain evidence="2">ChiGjej3B3-11674</strain>
    </source>
</reference>
<keyword evidence="1" id="KW-1133">Transmembrane helix</keyword>
<gene>
    <name evidence="2" type="ORF">H9911_08890</name>
</gene>
<proteinExistence type="predicted"/>
<name>A0A9D2R5V2_9FIRM</name>
<dbReference type="EMBL" id="DWUV01000169">
    <property type="protein sequence ID" value="HJD34640.1"/>
    <property type="molecule type" value="Genomic_DNA"/>
</dbReference>
<dbReference type="Proteomes" id="UP000823897">
    <property type="component" value="Unassembled WGS sequence"/>
</dbReference>
<keyword evidence="1" id="KW-0472">Membrane</keyword>
<feature type="transmembrane region" description="Helical" evidence="1">
    <location>
        <begin position="20"/>
        <end position="39"/>
    </location>
</feature>
<keyword evidence="1" id="KW-0812">Transmembrane</keyword>
<dbReference type="AlphaFoldDB" id="A0A9D2R5V2"/>
<reference evidence="2" key="1">
    <citation type="journal article" date="2021" name="PeerJ">
        <title>Extensive microbial diversity within the chicken gut microbiome revealed by metagenomics and culture.</title>
        <authorList>
            <person name="Gilroy R."/>
            <person name="Ravi A."/>
            <person name="Getino M."/>
            <person name="Pursley I."/>
            <person name="Horton D.L."/>
            <person name="Alikhan N.F."/>
            <person name="Baker D."/>
            <person name="Gharbi K."/>
            <person name="Hall N."/>
            <person name="Watson M."/>
            <person name="Adriaenssens E.M."/>
            <person name="Foster-Nyarko E."/>
            <person name="Jarju S."/>
            <person name="Secka A."/>
            <person name="Antonio M."/>
            <person name="Oren A."/>
            <person name="Chaudhuri R.R."/>
            <person name="La Ragione R."/>
            <person name="Hildebrand F."/>
            <person name="Pallen M.J."/>
        </authorList>
    </citation>
    <scope>NUCLEOTIDE SEQUENCE</scope>
    <source>
        <strain evidence="2">ChiGjej3B3-11674</strain>
    </source>
</reference>
<evidence type="ECO:0000313" key="2">
    <source>
        <dbReference type="EMBL" id="HJD34640.1"/>
    </source>
</evidence>
<evidence type="ECO:0000256" key="1">
    <source>
        <dbReference type="SAM" id="Phobius"/>
    </source>
</evidence>
<accession>A0A9D2R5V2</accession>
<comment type="caution">
    <text evidence="2">The sequence shown here is derived from an EMBL/GenBank/DDBJ whole genome shotgun (WGS) entry which is preliminary data.</text>
</comment>
<organism evidence="2 3">
    <name type="scientific">Candidatus Mediterraneibacter tabaqchaliae</name>
    <dbReference type="NCBI Taxonomy" id="2838689"/>
    <lineage>
        <taxon>Bacteria</taxon>
        <taxon>Bacillati</taxon>
        <taxon>Bacillota</taxon>
        <taxon>Clostridia</taxon>
        <taxon>Lachnospirales</taxon>
        <taxon>Lachnospiraceae</taxon>
        <taxon>Mediterraneibacter</taxon>
    </lineage>
</organism>
<sequence length="205" mass="22269">MDDRMKKKLENILYYHKTKILAGIAAAALLAWGIFFFGGGSPETVLYGEAVNVDISPETAEEACGRGLEALGKDPDREQILLETGMEIDTENPEKNASSGNLEKMTTAIFAHEIDFMICTPEVMEYYAEKDALEQMERGEAQGDAESAGDDAGAGAVSGYGIDITAAHLSDSGEKVMFCIFKNSEHREEAMEFAESLMQASDMEG</sequence>
<protein>
    <submittedName>
        <fullName evidence="2">Uncharacterized protein</fullName>
    </submittedName>
</protein>
<evidence type="ECO:0000313" key="3">
    <source>
        <dbReference type="Proteomes" id="UP000823897"/>
    </source>
</evidence>